<keyword evidence="3" id="KW-1185">Reference proteome</keyword>
<comment type="caution">
    <text evidence="2">The sequence shown here is derived from an EMBL/GenBank/DDBJ whole genome shotgun (WGS) entry which is preliminary data.</text>
</comment>
<dbReference type="EMBL" id="MCFL01000128">
    <property type="protein sequence ID" value="ORZ29786.1"/>
    <property type="molecule type" value="Genomic_DNA"/>
</dbReference>
<evidence type="ECO:0000313" key="3">
    <source>
        <dbReference type="Proteomes" id="UP000193411"/>
    </source>
</evidence>
<name>A0A1Y2H5F1_9FUNG</name>
<dbReference type="Proteomes" id="UP000193411">
    <property type="component" value="Unassembled WGS sequence"/>
</dbReference>
<reference evidence="2 3" key="1">
    <citation type="submission" date="2016-07" db="EMBL/GenBank/DDBJ databases">
        <title>Pervasive Adenine N6-methylation of Active Genes in Fungi.</title>
        <authorList>
            <consortium name="DOE Joint Genome Institute"/>
            <person name="Mondo S.J."/>
            <person name="Dannebaum R.O."/>
            <person name="Kuo R.C."/>
            <person name="Labutti K."/>
            <person name="Haridas S."/>
            <person name="Kuo A."/>
            <person name="Salamov A."/>
            <person name="Ahrendt S.R."/>
            <person name="Lipzen A."/>
            <person name="Sullivan W."/>
            <person name="Andreopoulos W.B."/>
            <person name="Clum A."/>
            <person name="Lindquist E."/>
            <person name="Daum C."/>
            <person name="Ramamoorthy G.K."/>
            <person name="Gryganskyi A."/>
            <person name="Culley D."/>
            <person name="Magnuson J.K."/>
            <person name="James T.Y."/>
            <person name="O'Malley M.A."/>
            <person name="Stajich J.E."/>
            <person name="Spatafora J.W."/>
            <person name="Visel A."/>
            <person name="Grigoriev I.V."/>
        </authorList>
    </citation>
    <scope>NUCLEOTIDE SEQUENCE [LARGE SCALE GENOMIC DNA]</scope>
    <source>
        <strain evidence="2 3">PL171</strain>
    </source>
</reference>
<dbReference type="AlphaFoldDB" id="A0A1Y2H5F1"/>
<evidence type="ECO:0000256" key="1">
    <source>
        <dbReference type="SAM" id="MobiDB-lite"/>
    </source>
</evidence>
<protein>
    <submittedName>
        <fullName evidence="2">Uncharacterized protein</fullName>
    </submittedName>
</protein>
<feature type="region of interest" description="Disordered" evidence="1">
    <location>
        <begin position="190"/>
        <end position="215"/>
    </location>
</feature>
<organism evidence="2 3">
    <name type="scientific">Catenaria anguillulae PL171</name>
    <dbReference type="NCBI Taxonomy" id="765915"/>
    <lineage>
        <taxon>Eukaryota</taxon>
        <taxon>Fungi</taxon>
        <taxon>Fungi incertae sedis</taxon>
        <taxon>Blastocladiomycota</taxon>
        <taxon>Blastocladiomycetes</taxon>
        <taxon>Blastocladiales</taxon>
        <taxon>Catenariaceae</taxon>
        <taxon>Catenaria</taxon>
    </lineage>
</organism>
<accession>A0A1Y2H5F1</accession>
<gene>
    <name evidence="2" type="ORF">BCR44DRAFT_1447855</name>
</gene>
<evidence type="ECO:0000313" key="2">
    <source>
        <dbReference type="EMBL" id="ORZ29786.1"/>
    </source>
</evidence>
<proteinExistence type="predicted"/>
<sequence length="696" mass="75056">MKSGNLNENLCATDSDIMLSANSTLHPRSDQGHGHVGDPPRELVAIKPTVRATGTMTTAVNLSSLPVELLLRILSEAVAGVGHHSSTSRSQLNAVNLLIVRLRPIAACSRSLLGLTKAVIARHRRLFAMLAVGLSPAPEPTPVAQYEYQWAPRSLADHLAQRPSHISGRYGPLPVSLDLYIHFTAPYSSPPMPGTRTRAPPEPPRRDSAPDSVFSPDASLSQLRHLTLYLPAHVPTHLESLTHLTRPLVALLDISNPTLRSLSICFAADAQQGIQLWALQFARAIMSRASTITHLSLSLPVTWAATTPDPLVHSALVDLLTRSPAVLHGLQSVELEWPDLRVDIIARLAQAATGLRKLTVRPMYWLPGPDDVTMTTGQDGPHPSLIQPTTLILGDAKSSLPPLPSPSTRFFTSCTHLVLELTHIRPPAAAHIAAVLVPGTGLLPIFPNLAPHLPPTAALTLSWRGIPTCKSPTSLMYALNGIAHHRPHAIRDLGLIGMRKDLLAYIRLASVHRVLVHTAVTESASAPGVLDADPLDVLVPHVMTMVPNARQVWVVVDYPPSLPSSSSPSCSSAASSGSAWAAFGSSTARPWFHELVHDRPALTRLVLVVRGRHAPPLDMLAYAGYKGEWVASGPWVVGEHELGRRESVRVEMGPGVPMRGAEAEDRPPALDYLGFGEALEVEMEDVWSLVLTRNTC</sequence>
<feature type="non-terminal residue" evidence="2">
    <location>
        <position position="696"/>
    </location>
</feature>